<name>A0A1H0NA28_9ACTN</name>
<sequence length="100" mass="10492">MAVGQRFRRWYAGQWISLEGVVHAPVEHVPVQRRPNDQLVGATSGPAEVDMPDAGMSTVEYAVGTVVAAAFAAVLYKIVTGGSVVSGLTSLINSALHTSL</sequence>
<evidence type="ECO:0008006" key="3">
    <source>
        <dbReference type="Google" id="ProtNLM"/>
    </source>
</evidence>
<reference evidence="1 2" key="1">
    <citation type="submission" date="2016-10" db="EMBL/GenBank/DDBJ databases">
        <authorList>
            <person name="de Groot N.N."/>
        </authorList>
    </citation>
    <scope>NUCLEOTIDE SEQUENCE [LARGE SCALE GENOMIC DNA]</scope>
    <source>
        <strain evidence="2">P4-7,KCTC 19426,CECT 7604</strain>
    </source>
</reference>
<dbReference type="STRING" id="1090615.SAMN04515671_2276"/>
<proteinExistence type="predicted"/>
<dbReference type="EMBL" id="LT629710">
    <property type="protein sequence ID" value="SDO89523.1"/>
    <property type="molecule type" value="Genomic_DNA"/>
</dbReference>
<accession>A0A1H0NA28</accession>
<organism evidence="1 2">
    <name type="scientific">Nakamurella panacisegetis</name>
    <dbReference type="NCBI Taxonomy" id="1090615"/>
    <lineage>
        <taxon>Bacteria</taxon>
        <taxon>Bacillati</taxon>
        <taxon>Actinomycetota</taxon>
        <taxon>Actinomycetes</taxon>
        <taxon>Nakamurellales</taxon>
        <taxon>Nakamurellaceae</taxon>
        <taxon>Nakamurella</taxon>
    </lineage>
</organism>
<dbReference type="InterPro" id="IPR025338">
    <property type="entry name" value="DUF4244"/>
</dbReference>
<keyword evidence="2" id="KW-1185">Reference proteome</keyword>
<protein>
    <recommendedName>
        <fullName evidence="3">DUF4244 domain-containing protein</fullName>
    </recommendedName>
</protein>
<dbReference type="Pfam" id="PF14029">
    <property type="entry name" value="DUF4244"/>
    <property type="match status" value="1"/>
</dbReference>
<dbReference type="Proteomes" id="UP000198741">
    <property type="component" value="Chromosome I"/>
</dbReference>
<evidence type="ECO:0000313" key="1">
    <source>
        <dbReference type="EMBL" id="SDO89523.1"/>
    </source>
</evidence>
<dbReference type="AlphaFoldDB" id="A0A1H0NA28"/>
<gene>
    <name evidence="1" type="ORF">SAMN04515671_2276</name>
</gene>
<evidence type="ECO:0000313" key="2">
    <source>
        <dbReference type="Proteomes" id="UP000198741"/>
    </source>
</evidence>